<protein>
    <submittedName>
        <fullName evidence="1">Uncharacterized protein</fullName>
    </submittedName>
</protein>
<dbReference type="Proteomes" id="UP000735302">
    <property type="component" value="Unassembled WGS sequence"/>
</dbReference>
<sequence>MNAFSTTDTSGDHAISLPKAVSAVRGSFYQPAKDCVCSPGITLSACQRLCLQSGDHAISLPKAVSAVRGSCYQPPIGHVCSSGITRCTFNRPCLLSWDHVAGDPEMKNLLKLQLYLDDFKDALSGT</sequence>
<organism evidence="1 2">
    <name type="scientific">Plakobranchus ocellatus</name>
    <dbReference type="NCBI Taxonomy" id="259542"/>
    <lineage>
        <taxon>Eukaryota</taxon>
        <taxon>Metazoa</taxon>
        <taxon>Spiralia</taxon>
        <taxon>Lophotrochozoa</taxon>
        <taxon>Mollusca</taxon>
        <taxon>Gastropoda</taxon>
        <taxon>Heterobranchia</taxon>
        <taxon>Euthyneura</taxon>
        <taxon>Panpulmonata</taxon>
        <taxon>Sacoglossa</taxon>
        <taxon>Placobranchoidea</taxon>
        <taxon>Plakobranchidae</taxon>
        <taxon>Plakobranchus</taxon>
    </lineage>
</organism>
<evidence type="ECO:0000313" key="2">
    <source>
        <dbReference type="Proteomes" id="UP000735302"/>
    </source>
</evidence>
<evidence type="ECO:0000313" key="1">
    <source>
        <dbReference type="EMBL" id="GFO43046.1"/>
    </source>
</evidence>
<proteinExistence type="predicted"/>
<name>A0AAV4DFW0_9GAST</name>
<keyword evidence="2" id="KW-1185">Reference proteome</keyword>
<gene>
    <name evidence="1" type="ORF">PoB_006955100</name>
</gene>
<accession>A0AAV4DFW0</accession>
<comment type="caution">
    <text evidence="1">The sequence shown here is derived from an EMBL/GenBank/DDBJ whole genome shotgun (WGS) entry which is preliminary data.</text>
</comment>
<dbReference type="EMBL" id="BLXT01007853">
    <property type="protein sequence ID" value="GFO43046.1"/>
    <property type="molecule type" value="Genomic_DNA"/>
</dbReference>
<reference evidence="1 2" key="1">
    <citation type="journal article" date="2021" name="Elife">
        <title>Chloroplast acquisition without the gene transfer in kleptoplastic sea slugs, Plakobranchus ocellatus.</title>
        <authorList>
            <person name="Maeda T."/>
            <person name="Takahashi S."/>
            <person name="Yoshida T."/>
            <person name="Shimamura S."/>
            <person name="Takaki Y."/>
            <person name="Nagai Y."/>
            <person name="Toyoda A."/>
            <person name="Suzuki Y."/>
            <person name="Arimoto A."/>
            <person name="Ishii H."/>
            <person name="Satoh N."/>
            <person name="Nishiyama T."/>
            <person name="Hasebe M."/>
            <person name="Maruyama T."/>
            <person name="Minagawa J."/>
            <person name="Obokata J."/>
            <person name="Shigenobu S."/>
        </authorList>
    </citation>
    <scope>NUCLEOTIDE SEQUENCE [LARGE SCALE GENOMIC DNA]</scope>
</reference>
<dbReference type="AlphaFoldDB" id="A0AAV4DFW0"/>